<keyword evidence="5" id="KW-1185">Reference proteome</keyword>
<feature type="binding site" evidence="2">
    <location>
        <position position="25"/>
    </location>
    <ligand>
        <name>Zn(2+)</name>
        <dbReference type="ChEBI" id="CHEBI:29105"/>
    </ligand>
</feature>
<dbReference type="InterPro" id="IPR007178">
    <property type="entry name" value="Spt4_arch"/>
</dbReference>
<dbReference type="Pfam" id="PF06093">
    <property type="entry name" value="Spt4"/>
    <property type="match status" value="1"/>
</dbReference>
<keyword evidence="4" id="KW-0251">Elongation factor</keyword>
<accession>A0A151AEH6</accession>
<dbReference type="SUPFAM" id="SSF63393">
    <property type="entry name" value="RNA polymerase subunits"/>
    <property type="match status" value="1"/>
</dbReference>
<name>A0A151AEH6_9EURY</name>
<dbReference type="Proteomes" id="UP000075321">
    <property type="component" value="Unassembled WGS sequence"/>
</dbReference>
<dbReference type="SMART" id="SM01389">
    <property type="entry name" value="Spt4"/>
    <property type="match status" value="1"/>
</dbReference>
<dbReference type="PATRIC" id="fig|1008153.3.peg.1144"/>
<gene>
    <name evidence="2 4" type="primary">spt4</name>
    <name evidence="4" type="ORF">HAPAU_11400</name>
</gene>
<dbReference type="EMBL" id="LTAZ01000004">
    <property type="protein sequence ID" value="KYH26049.1"/>
    <property type="molecule type" value="Genomic_DNA"/>
</dbReference>
<dbReference type="GO" id="GO:0006355">
    <property type="term" value="P:regulation of DNA-templated transcription"/>
    <property type="evidence" value="ECO:0007669"/>
    <property type="project" value="UniProtKB-UniRule"/>
</dbReference>
<dbReference type="InterPro" id="IPR038589">
    <property type="entry name" value="Spt4_dom_sf"/>
</dbReference>
<feature type="binding site" evidence="2">
    <location>
        <position position="11"/>
    </location>
    <ligand>
        <name>Zn(2+)</name>
        <dbReference type="ChEBI" id="CHEBI:29105"/>
    </ligand>
</feature>
<reference evidence="4 5" key="1">
    <citation type="submission" date="2016-02" db="EMBL/GenBank/DDBJ databases">
        <title>Genome sequence of Halalkalicoccus paucihalophilus DSM 24557.</title>
        <authorList>
            <person name="Poehlein A."/>
            <person name="Daniel R."/>
        </authorList>
    </citation>
    <scope>NUCLEOTIDE SEQUENCE [LARGE SCALE GENOMIC DNA]</scope>
    <source>
        <strain evidence="4 5">DSM 24557</strain>
    </source>
</reference>
<comment type="caution">
    <text evidence="4">The sequence shown here is derived from an EMBL/GenBank/DDBJ whole genome shotgun (WGS) entry which is preliminary data.</text>
</comment>
<keyword evidence="4" id="KW-0648">Protein biosynthesis</keyword>
<feature type="binding site" evidence="2">
    <location>
        <position position="8"/>
    </location>
    <ligand>
        <name>Zn(2+)</name>
        <dbReference type="ChEBI" id="CHEBI:29105"/>
    </ligand>
</feature>
<evidence type="ECO:0000256" key="2">
    <source>
        <dbReference type="HAMAP-Rule" id="MF_00949"/>
    </source>
</evidence>
<dbReference type="Gene3D" id="2.20.28.90">
    <property type="match status" value="1"/>
</dbReference>
<evidence type="ECO:0000259" key="3">
    <source>
        <dbReference type="SMART" id="SM01389"/>
    </source>
</evidence>
<dbReference type="OrthoDB" id="275101at2157"/>
<feature type="domain" description="Spt4/RpoE2 zinc finger" evidence="3">
    <location>
        <begin position="5"/>
        <end position="65"/>
    </location>
</feature>
<sequence length="65" mass="7257">MARNRKVCRDCHRVADPDTNACPSCGSTSFTEDWAGYVVIAHPEESEIAQEMQVTEPGEYALKVR</sequence>
<feature type="binding site" evidence="2">
    <location>
        <position position="22"/>
    </location>
    <ligand>
        <name>Zn(2+)</name>
        <dbReference type="ChEBI" id="CHEBI:29105"/>
    </ligand>
</feature>
<dbReference type="PANTHER" id="PTHR40704">
    <property type="entry name" value="TRANSCRIPTION ELONGATION FACTOR SPT4"/>
    <property type="match status" value="1"/>
</dbReference>
<dbReference type="AlphaFoldDB" id="A0A151AEH6"/>
<dbReference type="NCBIfam" id="NF041664">
    <property type="entry name" value="RNAP_arch_Epp"/>
    <property type="match status" value="1"/>
</dbReference>
<dbReference type="PANTHER" id="PTHR40704:SF1">
    <property type="entry name" value="TRANSCRIPTION ELONGATION FACTOR SPT4"/>
    <property type="match status" value="1"/>
</dbReference>
<dbReference type="GO" id="GO:0003746">
    <property type="term" value="F:translation elongation factor activity"/>
    <property type="evidence" value="ECO:0007669"/>
    <property type="project" value="UniProtKB-KW"/>
</dbReference>
<protein>
    <recommendedName>
        <fullName evidence="2">Transcription elongation factor Spt4</fullName>
    </recommendedName>
</protein>
<comment type="subunit">
    <text evidence="2">Heterodimer composed of Spt4 and Spt5.</text>
</comment>
<dbReference type="InterPro" id="IPR022800">
    <property type="entry name" value="Spt4/RpoE2_Znf"/>
</dbReference>
<keyword evidence="1 2" id="KW-0804">Transcription</keyword>
<evidence type="ECO:0000256" key="1">
    <source>
        <dbReference type="ARBA" id="ARBA00023163"/>
    </source>
</evidence>
<evidence type="ECO:0000313" key="4">
    <source>
        <dbReference type="EMBL" id="KYH26049.1"/>
    </source>
</evidence>
<comment type="function">
    <text evidence="2">Stimulates transcription elongation.</text>
</comment>
<dbReference type="InterPro" id="IPR029040">
    <property type="entry name" value="RPABC4/Spt4"/>
</dbReference>
<keyword evidence="2" id="KW-0479">Metal-binding</keyword>
<evidence type="ECO:0000313" key="5">
    <source>
        <dbReference type="Proteomes" id="UP000075321"/>
    </source>
</evidence>
<keyword evidence="2" id="KW-0805">Transcription regulation</keyword>
<comment type="similarity">
    <text evidence="2">Belongs to the archaeal Spt4 family.</text>
</comment>
<dbReference type="RefSeq" id="WP_066380469.1">
    <property type="nucleotide sequence ID" value="NZ_LTAZ01000004.1"/>
</dbReference>
<dbReference type="GO" id="GO:0008270">
    <property type="term" value="F:zinc ion binding"/>
    <property type="evidence" value="ECO:0007669"/>
    <property type="project" value="UniProtKB-UniRule"/>
</dbReference>
<organism evidence="4 5">
    <name type="scientific">Halalkalicoccus paucihalophilus</name>
    <dbReference type="NCBI Taxonomy" id="1008153"/>
    <lineage>
        <taxon>Archaea</taxon>
        <taxon>Methanobacteriati</taxon>
        <taxon>Methanobacteriota</taxon>
        <taxon>Stenosarchaea group</taxon>
        <taxon>Halobacteria</taxon>
        <taxon>Halobacteriales</taxon>
        <taxon>Halococcaceae</taxon>
        <taxon>Halalkalicoccus</taxon>
    </lineage>
</organism>
<proteinExistence type="inferred from homology"/>
<dbReference type="HAMAP" id="MF_00949">
    <property type="entry name" value="Spt4_arch"/>
    <property type="match status" value="1"/>
</dbReference>
<keyword evidence="2" id="KW-0862">Zinc</keyword>